<dbReference type="EMBL" id="CVRI01000004">
    <property type="protein sequence ID" value="CRK87663.1"/>
    <property type="molecule type" value="Genomic_DNA"/>
</dbReference>
<dbReference type="AlphaFoldDB" id="A0A1J1HI02"/>
<evidence type="ECO:0000256" key="1">
    <source>
        <dbReference type="SAM" id="Phobius"/>
    </source>
</evidence>
<sequence length="102" mass="11617">MNKHLWSDHKSFLHKAHMGDLIEISLTEFKPIIIFVLAHCVSTRIGISSMVAITKVINIRLINKSIELMGNNNLCEEISKHNLKTSMAECDGKLFFSMFIDI</sequence>
<keyword evidence="3" id="KW-1185">Reference proteome</keyword>
<dbReference type="Proteomes" id="UP000183832">
    <property type="component" value="Unassembled WGS sequence"/>
</dbReference>
<keyword evidence="1" id="KW-1133">Transmembrane helix</keyword>
<accession>A0A1J1HI02</accession>
<feature type="transmembrane region" description="Helical" evidence="1">
    <location>
        <begin position="32"/>
        <end position="54"/>
    </location>
</feature>
<keyword evidence="1" id="KW-0472">Membrane</keyword>
<name>A0A1J1HI02_9DIPT</name>
<organism evidence="2 3">
    <name type="scientific">Clunio marinus</name>
    <dbReference type="NCBI Taxonomy" id="568069"/>
    <lineage>
        <taxon>Eukaryota</taxon>
        <taxon>Metazoa</taxon>
        <taxon>Ecdysozoa</taxon>
        <taxon>Arthropoda</taxon>
        <taxon>Hexapoda</taxon>
        <taxon>Insecta</taxon>
        <taxon>Pterygota</taxon>
        <taxon>Neoptera</taxon>
        <taxon>Endopterygota</taxon>
        <taxon>Diptera</taxon>
        <taxon>Nematocera</taxon>
        <taxon>Chironomoidea</taxon>
        <taxon>Chironomidae</taxon>
        <taxon>Clunio</taxon>
    </lineage>
</organism>
<gene>
    <name evidence="2" type="ORF">CLUMA_CG001456</name>
</gene>
<evidence type="ECO:0000313" key="3">
    <source>
        <dbReference type="Proteomes" id="UP000183832"/>
    </source>
</evidence>
<proteinExistence type="predicted"/>
<keyword evidence="1" id="KW-0812">Transmembrane</keyword>
<reference evidence="2 3" key="1">
    <citation type="submission" date="2015-04" db="EMBL/GenBank/DDBJ databases">
        <authorList>
            <person name="Syromyatnikov M.Y."/>
            <person name="Popov V.N."/>
        </authorList>
    </citation>
    <scope>NUCLEOTIDE SEQUENCE [LARGE SCALE GENOMIC DNA]</scope>
</reference>
<evidence type="ECO:0000313" key="2">
    <source>
        <dbReference type="EMBL" id="CRK87663.1"/>
    </source>
</evidence>
<protein>
    <submittedName>
        <fullName evidence="2">CLUMA_CG001456, isoform A</fullName>
    </submittedName>
</protein>